<dbReference type="UniPathway" id="UPA00109">
    <property type="reaction ID" value="UER00180"/>
</dbReference>
<evidence type="ECO:0000256" key="8">
    <source>
        <dbReference type="ARBA" id="ARBA00022787"/>
    </source>
</evidence>
<protein>
    <recommendedName>
        <fullName evidence="13">Phosphotransferase</fullName>
        <ecNumber evidence="13">2.7.1.-</ecNumber>
    </recommendedName>
</protein>
<comment type="catalytic activity">
    <reaction evidence="12">
        <text>D-fructose + ATP = D-fructose 6-phosphate + ADP + H(+)</text>
        <dbReference type="Rhea" id="RHEA:16125"/>
        <dbReference type="ChEBI" id="CHEBI:15378"/>
        <dbReference type="ChEBI" id="CHEBI:30616"/>
        <dbReference type="ChEBI" id="CHEBI:37721"/>
        <dbReference type="ChEBI" id="CHEBI:61527"/>
        <dbReference type="ChEBI" id="CHEBI:456216"/>
        <dbReference type="EC" id="2.7.1.1"/>
    </reaction>
    <physiologicalReaction direction="left-to-right" evidence="12">
        <dbReference type="Rhea" id="RHEA:16126"/>
    </physiologicalReaction>
</comment>
<keyword evidence="7 13" id="KW-0418">Kinase</keyword>
<dbReference type="FunFam" id="3.30.420.40:FF:000034">
    <property type="entry name" value="Phosphotransferase"/>
    <property type="match status" value="1"/>
</dbReference>
<dbReference type="InterPro" id="IPR022673">
    <property type="entry name" value="Hexokinase_C"/>
</dbReference>
<keyword evidence="10 13" id="KW-0324">Glycolysis</keyword>
<comment type="pathway">
    <text evidence="2">Carbohydrate degradation; glycolysis; D-glyceraldehyde 3-phosphate and glycerone phosphate from D-glucose: step 1/4.</text>
</comment>
<dbReference type="GO" id="GO:0008865">
    <property type="term" value="F:fructokinase activity"/>
    <property type="evidence" value="ECO:0007669"/>
    <property type="project" value="TreeGrafter"/>
</dbReference>
<dbReference type="InterPro" id="IPR022672">
    <property type="entry name" value="Hexokinase_N"/>
</dbReference>
<reference evidence="16 17" key="1">
    <citation type="journal article" date="2019" name="Genome Biol. Evol.">
        <title>Insights into the evolution of the New World diploid cottons (Gossypium, subgenus Houzingenia) based on genome sequencing.</title>
        <authorList>
            <person name="Grover C.E."/>
            <person name="Arick M.A. 2nd"/>
            <person name="Thrash A."/>
            <person name="Conover J.L."/>
            <person name="Sanders W.S."/>
            <person name="Peterson D.G."/>
            <person name="Frelichowski J.E."/>
            <person name="Scheffler J.A."/>
            <person name="Scheffler B.E."/>
            <person name="Wendel J.F."/>
        </authorList>
    </citation>
    <scope>NUCLEOTIDE SEQUENCE [LARGE SCALE GENOMIC DNA]</scope>
    <source>
        <strain evidence="16">8</strain>
        <tissue evidence="16">Leaf</tissue>
    </source>
</reference>
<dbReference type="PROSITE" id="PS51748">
    <property type="entry name" value="HEXOKINASE_2"/>
    <property type="match status" value="1"/>
</dbReference>
<dbReference type="GO" id="GO:0005536">
    <property type="term" value="F:D-glucose binding"/>
    <property type="evidence" value="ECO:0007669"/>
    <property type="project" value="InterPro"/>
</dbReference>
<dbReference type="Proteomes" id="UP000593578">
    <property type="component" value="Unassembled WGS sequence"/>
</dbReference>
<evidence type="ECO:0000256" key="4">
    <source>
        <dbReference type="ARBA" id="ARBA00009225"/>
    </source>
</evidence>
<keyword evidence="5 13" id="KW-0808">Transferase</keyword>
<comment type="catalytic activity">
    <reaction evidence="11">
        <text>a D-hexose + ATP = a D-hexose 6-phosphate + ADP + H(+)</text>
        <dbReference type="Rhea" id="RHEA:22740"/>
        <dbReference type="ChEBI" id="CHEBI:4194"/>
        <dbReference type="ChEBI" id="CHEBI:15378"/>
        <dbReference type="ChEBI" id="CHEBI:30616"/>
        <dbReference type="ChEBI" id="CHEBI:229467"/>
        <dbReference type="ChEBI" id="CHEBI:456216"/>
        <dbReference type="EC" id="2.7.1.1"/>
    </reaction>
    <physiologicalReaction direction="left-to-right" evidence="11">
        <dbReference type="Rhea" id="RHEA:22741"/>
    </physiologicalReaction>
</comment>
<dbReference type="GO" id="GO:0005741">
    <property type="term" value="C:mitochondrial outer membrane"/>
    <property type="evidence" value="ECO:0007669"/>
    <property type="project" value="UniProtKB-SubCell"/>
</dbReference>
<dbReference type="Gene3D" id="3.30.420.40">
    <property type="match status" value="1"/>
</dbReference>
<evidence type="ECO:0000256" key="5">
    <source>
        <dbReference type="ARBA" id="ARBA00022679"/>
    </source>
</evidence>
<keyword evidence="9 13" id="KW-0067">ATP-binding</keyword>
<accession>A0A7J8Q7Q1</accession>
<dbReference type="Pfam" id="PF03727">
    <property type="entry name" value="Hexokinase_2"/>
    <property type="match status" value="1"/>
</dbReference>
<gene>
    <name evidence="16" type="ORF">Gorai_007367</name>
</gene>
<name>A0A7J8Q7Q1_GOSRA</name>
<keyword evidence="8" id="KW-0496">Mitochondrion</keyword>
<dbReference type="SUPFAM" id="SSF53067">
    <property type="entry name" value="Actin-like ATPase domain"/>
    <property type="match status" value="2"/>
</dbReference>
<keyword evidence="8" id="KW-0472">Membrane</keyword>
<dbReference type="CDD" id="cd24020">
    <property type="entry name" value="ASKHA_NBD_HK_plant"/>
    <property type="match status" value="1"/>
</dbReference>
<dbReference type="InterPro" id="IPR001312">
    <property type="entry name" value="Hexokinase"/>
</dbReference>
<dbReference type="EC" id="2.7.1.-" evidence="13"/>
<comment type="subcellular location">
    <subcellularLocation>
        <location evidence="1">Mitochondrion outer membrane</location>
        <topology evidence="1">Single-pass membrane protein</topology>
    </subcellularLocation>
</comment>
<sequence>DEKGLFYALDLGGTNFRVLRVHLGGKESRVVKQEFEEVSIPAHLMTGSSDELFDYIASALAKFVATESDSQHVSPGRQRELGFTFSFPVRQTSISSGTLIKWTKGFSVEDTVGQDVVGELTKAIERAGLDMRVAVLVNDTVGTLAGGRYNNPDVAAAVILGTGTNAAYVEHAHAIPKWHGLLPKSGEMVINMEWGNFRSSNLPLTEYDQALDAGSLNPGEQIFEKMISGMYLGEIVRRVLCKMAEEAAIFGDTVPPKLKIPFILRTPNTSAMHHDTSPDLKVVATKLKDILEISNTSLKLRKLIVEVCDIVATRGARLSAAGIVGILKKLGRDTVKDGEKQKSVVALDGGLYEHYTKFRTCMENTLWELLGEEASENIAVEHSMDGSGIGAALLAASHSQYIEVEEP</sequence>
<evidence type="ECO:0000256" key="11">
    <source>
        <dbReference type="ARBA" id="ARBA00044613"/>
    </source>
</evidence>
<dbReference type="GO" id="GO:0006096">
    <property type="term" value="P:glycolytic process"/>
    <property type="evidence" value="ECO:0007669"/>
    <property type="project" value="UniProtKB-UniPathway"/>
</dbReference>
<dbReference type="GO" id="GO:0006006">
    <property type="term" value="P:glucose metabolic process"/>
    <property type="evidence" value="ECO:0007669"/>
    <property type="project" value="TreeGrafter"/>
</dbReference>
<dbReference type="InterPro" id="IPR019807">
    <property type="entry name" value="Hexokinase_BS"/>
</dbReference>
<evidence type="ECO:0000256" key="1">
    <source>
        <dbReference type="ARBA" id="ARBA00004572"/>
    </source>
</evidence>
<dbReference type="PRINTS" id="PR00475">
    <property type="entry name" value="HEXOKINASE"/>
</dbReference>
<dbReference type="GO" id="GO:0004340">
    <property type="term" value="F:glucokinase activity"/>
    <property type="evidence" value="ECO:0007669"/>
    <property type="project" value="TreeGrafter"/>
</dbReference>
<evidence type="ECO:0000256" key="6">
    <source>
        <dbReference type="ARBA" id="ARBA00022741"/>
    </source>
</evidence>
<evidence type="ECO:0000313" key="16">
    <source>
        <dbReference type="EMBL" id="MBA0597564.1"/>
    </source>
</evidence>
<comment type="caution">
    <text evidence="16">The sequence shown here is derived from an EMBL/GenBank/DDBJ whole genome shotgun (WGS) entry which is preliminary data.</text>
</comment>
<evidence type="ECO:0000256" key="12">
    <source>
        <dbReference type="ARBA" id="ARBA00047905"/>
    </source>
</evidence>
<dbReference type="GO" id="GO:0001678">
    <property type="term" value="P:intracellular glucose homeostasis"/>
    <property type="evidence" value="ECO:0007669"/>
    <property type="project" value="InterPro"/>
</dbReference>
<feature type="domain" description="Hexokinase C-terminal" evidence="15">
    <location>
        <begin position="156"/>
        <end position="396"/>
    </location>
</feature>
<dbReference type="FunFam" id="3.40.367.20:FF:000003">
    <property type="entry name" value="Phosphotransferase"/>
    <property type="match status" value="1"/>
</dbReference>
<comment type="similarity">
    <text evidence="4 13">Belongs to the hexokinase family.</text>
</comment>
<evidence type="ECO:0000256" key="7">
    <source>
        <dbReference type="ARBA" id="ARBA00022777"/>
    </source>
</evidence>
<dbReference type="UniPathway" id="UPA00242"/>
<feature type="domain" description="Hexokinase N-terminal" evidence="14">
    <location>
        <begin position="1"/>
        <end position="149"/>
    </location>
</feature>
<evidence type="ECO:0000259" key="15">
    <source>
        <dbReference type="Pfam" id="PF03727"/>
    </source>
</evidence>
<evidence type="ECO:0000256" key="13">
    <source>
        <dbReference type="RuleBase" id="RU362007"/>
    </source>
</evidence>
<evidence type="ECO:0000256" key="2">
    <source>
        <dbReference type="ARBA" id="ARBA00004888"/>
    </source>
</evidence>
<evidence type="ECO:0000256" key="9">
    <source>
        <dbReference type="ARBA" id="ARBA00022840"/>
    </source>
</evidence>
<proteinExistence type="inferred from homology"/>
<dbReference type="PANTHER" id="PTHR19443">
    <property type="entry name" value="HEXOKINASE"/>
    <property type="match status" value="1"/>
</dbReference>
<dbReference type="GO" id="GO:0005524">
    <property type="term" value="F:ATP binding"/>
    <property type="evidence" value="ECO:0007669"/>
    <property type="project" value="UniProtKB-UniRule"/>
</dbReference>
<evidence type="ECO:0000259" key="14">
    <source>
        <dbReference type="Pfam" id="PF00349"/>
    </source>
</evidence>
<dbReference type="PROSITE" id="PS00378">
    <property type="entry name" value="HEXOKINASE_1"/>
    <property type="match status" value="1"/>
</dbReference>
<dbReference type="EMBL" id="JABEZZ010000010">
    <property type="protein sequence ID" value="MBA0597564.1"/>
    <property type="molecule type" value="Genomic_DNA"/>
</dbReference>
<dbReference type="GO" id="GO:0005829">
    <property type="term" value="C:cytosol"/>
    <property type="evidence" value="ECO:0007669"/>
    <property type="project" value="TreeGrafter"/>
</dbReference>
<evidence type="ECO:0000313" key="17">
    <source>
        <dbReference type="Proteomes" id="UP000593578"/>
    </source>
</evidence>
<feature type="non-terminal residue" evidence="16">
    <location>
        <position position="407"/>
    </location>
</feature>
<organism evidence="16 17">
    <name type="scientific">Gossypium raimondii</name>
    <name type="common">Peruvian cotton</name>
    <name type="synonym">Gossypium klotzschianum subsp. raimondii</name>
    <dbReference type="NCBI Taxonomy" id="29730"/>
    <lineage>
        <taxon>Eukaryota</taxon>
        <taxon>Viridiplantae</taxon>
        <taxon>Streptophyta</taxon>
        <taxon>Embryophyta</taxon>
        <taxon>Tracheophyta</taxon>
        <taxon>Spermatophyta</taxon>
        <taxon>Magnoliopsida</taxon>
        <taxon>eudicotyledons</taxon>
        <taxon>Gunneridae</taxon>
        <taxon>Pentapetalae</taxon>
        <taxon>rosids</taxon>
        <taxon>malvids</taxon>
        <taxon>Malvales</taxon>
        <taxon>Malvaceae</taxon>
        <taxon>Malvoideae</taxon>
        <taxon>Gossypium</taxon>
    </lineage>
</organism>
<dbReference type="Pfam" id="PF00349">
    <property type="entry name" value="Hexokinase_1"/>
    <property type="match status" value="1"/>
</dbReference>
<dbReference type="Gene3D" id="3.40.367.20">
    <property type="match status" value="1"/>
</dbReference>
<keyword evidence="6 13" id="KW-0547">Nucleotide-binding</keyword>
<evidence type="ECO:0000256" key="3">
    <source>
        <dbReference type="ARBA" id="ARBA00005028"/>
    </source>
</evidence>
<dbReference type="PANTHER" id="PTHR19443:SF16">
    <property type="entry name" value="HEXOKINASE TYPE 1-RELATED"/>
    <property type="match status" value="1"/>
</dbReference>
<evidence type="ECO:0000256" key="10">
    <source>
        <dbReference type="ARBA" id="ARBA00023152"/>
    </source>
</evidence>
<dbReference type="InterPro" id="IPR043129">
    <property type="entry name" value="ATPase_NBD"/>
</dbReference>
<keyword evidence="8" id="KW-1000">Mitochondrion outer membrane</keyword>
<dbReference type="AlphaFoldDB" id="A0A7J8Q7Q1"/>
<comment type="pathway">
    <text evidence="3">Carbohydrate metabolism; hexose metabolism.</text>
</comment>